<evidence type="ECO:0000313" key="2">
    <source>
        <dbReference type="EMBL" id="SUE95226.1"/>
    </source>
</evidence>
<name>A0A1S8D2Z1_9PROT</name>
<organism evidence="1 3">
    <name type="scientific">Roseomonas mucosa</name>
    <dbReference type="NCBI Taxonomy" id="207340"/>
    <lineage>
        <taxon>Bacteria</taxon>
        <taxon>Pseudomonadati</taxon>
        <taxon>Pseudomonadota</taxon>
        <taxon>Alphaproteobacteria</taxon>
        <taxon>Acetobacterales</taxon>
        <taxon>Roseomonadaceae</taxon>
        <taxon>Roseomonas</taxon>
    </lineage>
</organism>
<dbReference type="InterPro" id="IPR029033">
    <property type="entry name" value="His_PPase_superfam"/>
</dbReference>
<dbReference type="OrthoDB" id="9783269at2"/>
<dbReference type="PANTHER" id="PTHR48100">
    <property type="entry name" value="BROAD-SPECIFICITY PHOSPHATASE YOR283W-RELATED"/>
    <property type="match status" value="1"/>
</dbReference>
<dbReference type="Pfam" id="PF00300">
    <property type="entry name" value="His_Phos_1"/>
    <property type="match status" value="1"/>
</dbReference>
<dbReference type="Proteomes" id="UP000054844">
    <property type="component" value="Unassembled WGS sequence"/>
</dbReference>
<evidence type="ECO:0000313" key="1">
    <source>
        <dbReference type="EMBL" id="ONH81968.1"/>
    </source>
</evidence>
<protein>
    <submittedName>
        <fullName evidence="1">Histidine phosphatase family protein</fullName>
    </submittedName>
    <submittedName>
        <fullName evidence="2">Phosphoglyceromutase</fullName>
    </submittedName>
</protein>
<keyword evidence="3" id="KW-1185">Reference proteome</keyword>
<dbReference type="GO" id="GO:0016791">
    <property type="term" value="F:phosphatase activity"/>
    <property type="evidence" value="ECO:0007669"/>
    <property type="project" value="TreeGrafter"/>
</dbReference>
<dbReference type="SUPFAM" id="SSF53254">
    <property type="entry name" value="Phosphoglycerate mutase-like"/>
    <property type="match status" value="1"/>
</dbReference>
<gene>
    <name evidence="1" type="ORF">APZ41_017110</name>
    <name evidence="2" type="ORF">NCTC13291_04109</name>
</gene>
<dbReference type="EMBL" id="UGVN01000002">
    <property type="protein sequence ID" value="SUE95226.1"/>
    <property type="molecule type" value="Genomic_DNA"/>
</dbReference>
<proteinExistence type="predicted"/>
<dbReference type="SMART" id="SM00855">
    <property type="entry name" value="PGAM"/>
    <property type="match status" value="1"/>
</dbReference>
<dbReference type="RefSeq" id="WP_019461917.1">
    <property type="nucleotide sequence ID" value="NZ_AP031463.1"/>
</dbReference>
<dbReference type="GeneID" id="99631515"/>
<dbReference type="InterPro" id="IPR013078">
    <property type="entry name" value="His_Pase_superF_clade-1"/>
</dbReference>
<dbReference type="Gene3D" id="3.40.50.1240">
    <property type="entry name" value="Phosphoglycerate mutase-like"/>
    <property type="match status" value="1"/>
</dbReference>
<reference evidence="2 4" key="2">
    <citation type="submission" date="2018-06" db="EMBL/GenBank/DDBJ databases">
        <authorList>
            <consortium name="Pathogen Informatics"/>
            <person name="Doyle S."/>
        </authorList>
    </citation>
    <scope>NUCLEOTIDE SEQUENCE [LARGE SCALE GENOMIC DNA]</scope>
    <source>
        <strain evidence="2 4">NCTC13291</strain>
    </source>
</reference>
<dbReference type="EMBL" id="LLWF02000080">
    <property type="protein sequence ID" value="ONH81968.1"/>
    <property type="molecule type" value="Genomic_DNA"/>
</dbReference>
<dbReference type="GO" id="GO:0005737">
    <property type="term" value="C:cytoplasm"/>
    <property type="evidence" value="ECO:0007669"/>
    <property type="project" value="TreeGrafter"/>
</dbReference>
<dbReference type="STRING" id="207340.APZ41_017110"/>
<dbReference type="AlphaFoldDB" id="A0A1S8D2Z1"/>
<accession>A0A1S8D2Z1</accession>
<dbReference type="InterPro" id="IPR050275">
    <property type="entry name" value="PGM_Phosphatase"/>
</dbReference>
<dbReference type="Proteomes" id="UP000254919">
    <property type="component" value="Unassembled WGS sequence"/>
</dbReference>
<sequence length="209" mass="22435">MTRATTVFLIRHAAHDRVGDTLCGRMPGVVLGEAGRSQAEALARWMAQEGADMLYASPLERARQTGEAIARRLGIGMEISEALMEIDCGAWTGRSFGDLEADPRWTEWNEARATARIPGGESMMQVQARAVAELVRLRDNHPGARIALVSHADVIKAVLAAFLGLPLDQHMRFEIAPASCSTLVLWPGGAAGGGKLLNLNHRTGENSAA</sequence>
<evidence type="ECO:0000313" key="4">
    <source>
        <dbReference type="Proteomes" id="UP000254919"/>
    </source>
</evidence>
<reference evidence="1 3" key="1">
    <citation type="submission" date="2016-12" db="EMBL/GenBank/DDBJ databases">
        <title>Draft genome sequence of Roseomonas mucosa strain AU37, isolated from a peripheral intravenous catheter.</title>
        <authorList>
            <person name="Choudhury M.A."/>
            <person name="Sidjabat H.E."/>
            <person name="Wailan A.M."/>
            <person name="Zhang L."/>
            <person name="Marsh N.M."/>
            <person name="Rickard C.M."/>
            <person name="Davies M."/>
            <person name="Mcmillan D.J."/>
        </authorList>
    </citation>
    <scope>NUCLEOTIDE SEQUENCE [LARGE SCALE GENOMIC DNA]</scope>
    <source>
        <strain evidence="1 3">SAVE376</strain>
    </source>
</reference>
<dbReference type="CDD" id="cd07067">
    <property type="entry name" value="HP_PGM_like"/>
    <property type="match status" value="1"/>
</dbReference>
<evidence type="ECO:0000313" key="3">
    <source>
        <dbReference type="Proteomes" id="UP000054844"/>
    </source>
</evidence>
<dbReference type="PANTHER" id="PTHR48100:SF1">
    <property type="entry name" value="HISTIDINE PHOSPHATASE FAMILY PROTEIN-RELATED"/>
    <property type="match status" value="1"/>
</dbReference>